<sequence length="392" mass="44745">MRLLDTKSKSLKEFRGDELPQYAIFSHCWQATELSLQDMDRPNARELPEYTKVSRCCDQAFVDGYKYIWMDTCCIDKNSSSELSEAINSMYRWYKRATVCYVFLEDVKTGDMREFMRCRWFGRGWTLQELIAPSSVIFFSQDWEEIGSKASLAGIITSITGIPRGVLLGNQEEHVSVAQRMAWAARRQTTRVEDRAYSLMGLFGISMPAIYGEGRHAFTRLQHEIMRTSNDQSIFAWKSLKRHGSQDSSGLLASSPDDFLDCTDITSVEPSRYANLVKRFTKKPLKVDYSTTNHGIHITLPMKMIRENCWSAILGCQSVNGQPNGQPHFGSRSLKLIGIHLSPTSDEYGPPQYARIDLGVLDIVDEDEAKTAGFKLRNIYVQQRDPSMFRTI</sequence>
<gene>
    <name evidence="4" type="ORF">HYDPIDRAFT_160759</name>
    <name evidence="3" type="ORF">HYDPIDRAFT_162957</name>
</gene>
<feature type="domain" description="DUF8212" evidence="2">
    <location>
        <begin position="216"/>
        <end position="306"/>
    </location>
</feature>
<dbReference type="AlphaFoldDB" id="A0A0C9V4T1"/>
<dbReference type="OrthoDB" id="5122891at2759"/>
<evidence type="ECO:0000313" key="5">
    <source>
        <dbReference type="Proteomes" id="UP000053820"/>
    </source>
</evidence>
<keyword evidence="5" id="KW-1185">Reference proteome</keyword>
<name>A0A0C9V4T1_9AGAM</name>
<dbReference type="PANTHER" id="PTHR10622:SF10">
    <property type="entry name" value="HET DOMAIN-CONTAINING PROTEIN"/>
    <property type="match status" value="1"/>
</dbReference>
<dbReference type="Pfam" id="PF06985">
    <property type="entry name" value="HET"/>
    <property type="match status" value="1"/>
</dbReference>
<proteinExistence type="predicted"/>
<reference evidence="4 5" key="1">
    <citation type="submission" date="2014-04" db="EMBL/GenBank/DDBJ databases">
        <title>Evolutionary Origins and Diversification of the Mycorrhizal Mutualists.</title>
        <authorList>
            <consortium name="DOE Joint Genome Institute"/>
            <consortium name="Mycorrhizal Genomics Consortium"/>
            <person name="Kohler A."/>
            <person name="Kuo A."/>
            <person name="Nagy L.G."/>
            <person name="Floudas D."/>
            <person name="Copeland A."/>
            <person name="Barry K.W."/>
            <person name="Cichocki N."/>
            <person name="Veneault-Fourrey C."/>
            <person name="LaButti K."/>
            <person name="Lindquist E.A."/>
            <person name="Lipzen A."/>
            <person name="Lundell T."/>
            <person name="Morin E."/>
            <person name="Murat C."/>
            <person name="Riley R."/>
            <person name="Ohm R."/>
            <person name="Sun H."/>
            <person name="Tunlid A."/>
            <person name="Henrissat B."/>
            <person name="Grigoriev I.V."/>
            <person name="Hibbett D.S."/>
            <person name="Martin F."/>
        </authorList>
    </citation>
    <scope>NUCLEOTIDE SEQUENCE [LARGE SCALE GENOMIC DNA]</scope>
    <source>
        <strain evidence="4 5">MD-312</strain>
    </source>
</reference>
<dbReference type="InterPro" id="IPR010730">
    <property type="entry name" value="HET"/>
</dbReference>
<dbReference type="HOGENOM" id="CLU_000288_138_0_1"/>
<evidence type="ECO:0000259" key="1">
    <source>
        <dbReference type="Pfam" id="PF06985"/>
    </source>
</evidence>
<dbReference type="InterPro" id="IPR058525">
    <property type="entry name" value="DUF8212"/>
</dbReference>
<dbReference type="Proteomes" id="UP000053820">
    <property type="component" value="Unassembled WGS sequence"/>
</dbReference>
<accession>A0A0C9V4T1</accession>
<evidence type="ECO:0008006" key="6">
    <source>
        <dbReference type="Google" id="ProtNLM"/>
    </source>
</evidence>
<protein>
    <recommendedName>
        <fullName evidence="6">Heterokaryon incompatibility domain-containing protein</fullName>
    </recommendedName>
</protein>
<evidence type="ECO:0000313" key="3">
    <source>
        <dbReference type="EMBL" id="KIJ58939.1"/>
    </source>
</evidence>
<dbReference type="EMBL" id="KN839904">
    <property type="protein sequence ID" value="KIJ58939.1"/>
    <property type="molecule type" value="Genomic_DNA"/>
</dbReference>
<dbReference type="PANTHER" id="PTHR10622">
    <property type="entry name" value="HET DOMAIN-CONTAINING PROTEIN"/>
    <property type="match status" value="1"/>
</dbReference>
<evidence type="ECO:0000313" key="4">
    <source>
        <dbReference type="EMBL" id="KIJ60549.1"/>
    </source>
</evidence>
<dbReference type="EMBL" id="KN839871">
    <property type="protein sequence ID" value="KIJ60549.1"/>
    <property type="molecule type" value="Genomic_DNA"/>
</dbReference>
<feature type="non-terminal residue" evidence="4">
    <location>
        <position position="392"/>
    </location>
</feature>
<feature type="domain" description="Heterokaryon incompatibility" evidence="1">
    <location>
        <begin position="22"/>
        <end position="108"/>
    </location>
</feature>
<organism evidence="4 5">
    <name type="scientific">Hydnomerulius pinastri MD-312</name>
    <dbReference type="NCBI Taxonomy" id="994086"/>
    <lineage>
        <taxon>Eukaryota</taxon>
        <taxon>Fungi</taxon>
        <taxon>Dikarya</taxon>
        <taxon>Basidiomycota</taxon>
        <taxon>Agaricomycotina</taxon>
        <taxon>Agaricomycetes</taxon>
        <taxon>Agaricomycetidae</taxon>
        <taxon>Boletales</taxon>
        <taxon>Boletales incertae sedis</taxon>
        <taxon>Leucogyrophana</taxon>
    </lineage>
</organism>
<dbReference type="Pfam" id="PF26640">
    <property type="entry name" value="DUF8212"/>
    <property type="match status" value="1"/>
</dbReference>
<evidence type="ECO:0000259" key="2">
    <source>
        <dbReference type="Pfam" id="PF26640"/>
    </source>
</evidence>